<organism evidence="1 2">
    <name type="scientific">Dioscorea alata</name>
    <name type="common">Purple yam</name>
    <dbReference type="NCBI Taxonomy" id="55571"/>
    <lineage>
        <taxon>Eukaryota</taxon>
        <taxon>Viridiplantae</taxon>
        <taxon>Streptophyta</taxon>
        <taxon>Embryophyta</taxon>
        <taxon>Tracheophyta</taxon>
        <taxon>Spermatophyta</taxon>
        <taxon>Magnoliopsida</taxon>
        <taxon>Liliopsida</taxon>
        <taxon>Dioscoreales</taxon>
        <taxon>Dioscoreaceae</taxon>
        <taxon>Dioscorea</taxon>
    </lineage>
</organism>
<evidence type="ECO:0000313" key="1">
    <source>
        <dbReference type="EMBL" id="KAH7668381.1"/>
    </source>
</evidence>
<comment type="caution">
    <text evidence="1">The sequence shown here is derived from an EMBL/GenBank/DDBJ whole genome shotgun (WGS) entry which is preliminary data.</text>
</comment>
<gene>
    <name evidence="1" type="ORF">IHE45_11G007400</name>
</gene>
<dbReference type="Proteomes" id="UP000827976">
    <property type="component" value="Chromosome 11"/>
</dbReference>
<proteinExistence type="predicted"/>
<name>A0ACB7V4T6_DIOAL</name>
<protein>
    <submittedName>
        <fullName evidence="1">Vacuolar protein sorting-associated protein 13</fullName>
    </submittedName>
</protein>
<dbReference type="EMBL" id="CM037021">
    <property type="protein sequence ID" value="KAH7668381.1"/>
    <property type="molecule type" value="Genomic_DNA"/>
</dbReference>
<evidence type="ECO:0000313" key="2">
    <source>
        <dbReference type="Proteomes" id="UP000827976"/>
    </source>
</evidence>
<accession>A0ACB7V4T6</accession>
<sequence length="342" mass="37625">MSKFFQAYLNSSGQLSSRLLSQTIQNDFQLHTLEYQDGQYSLSRISKCLETRSTISLPSVAPIGAPWQHIYLFARKKKKIYIEFFELAPIKLSISFSSTPWMVRNETRAETETFIRISGASFQRGLMALIDVEGVPVHLRQLTLEHLMASKESIQEILTWHYTGQLLHEIYKVLFGSAGVIGNPMGFARNVGVGIKDFLSVSSKGIVQSPSGLFTGIAQGSKSLLSNTVYAISSATTQFSKAAHKGLTGLLQSSIKGAEKHGLPGVLSGIAMGTAGLVARPMASIFEAMGKAAQSIRNRSSPHQANHFRVRLARPLSRELPLLPYSWEEAIAYWSISSITSR</sequence>
<reference evidence="2" key="1">
    <citation type="journal article" date="2022" name="Nat. Commun.">
        <title>Chromosome evolution and the genetic basis of agronomically important traits in greater yam.</title>
        <authorList>
            <person name="Bredeson J.V."/>
            <person name="Lyons J.B."/>
            <person name="Oniyinde I.O."/>
            <person name="Okereke N.R."/>
            <person name="Kolade O."/>
            <person name="Nnabue I."/>
            <person name="Nwadili C.O."/>
            <person name="Hribova E."/>
            <person name="Parker M."/>
            <person name="Nwogha J."/>
            <person name="Shu S."/>
            <person name="Carlson J."/>
            <person name="Kariba R."/>
            <person name="Muthemba S."/>
            <person name="Knop K."/>
            <person name="Barton G.J."/>
            <person name="Sherwood A.V."/>
            <person name="Lopez-Montes A."/>
            <person name="Asiedu R."/>
            <person name="Jamnadass R."/>
            <person name="Muchugi A."/>
            <person name="Goodstein D."/>
            <person name="Egesi C.N."/>
            <person name="Featherston J."/>
            <person name="Asfaw A."/>
            <person name="Simpson G.G."/>
            <person name="Dolezel J."/>
            <person name="Hendre P.S."/>
            <person name="Van Deynze A."/>
            <person name="Kumar P.L."/>
            <person name="Obidiegwu J.E."/>
            <person name="Bhattacharjee R."/>
            <person name="Rokhsar D.S."/>
        </authorList>
    </citation>
    <scope>NUCLEOTIDE SEQUENCE [LARGE SCALE GENOMIC DNA]</scope>
    <source>
        <strain evidence="2">cv. TDa95/00328</strain>
    </source>
</reference>
<keyword evidence="2" id="KW-1185">Reference proteome</keyword>